<dbReference type="AlphaFoldDB" id="A0A8J7LAG2"/>
<dbReference type="InterPro" id="IPR052512">
    <property type="entry name" value="4CMD/NDH-1_regulator"/>
</dbReference>
<evidence type="ECO:0000313" key="2">
    <source>
        <dbReference type="EMBL" id="MBH8562566.1"/>
    </source>
</evidence>
<reference evidence="2 3" key="1">
    <citation type="journal article" date="2021" name="Int. J. Syst. Evol. Microbiol.">
        <title>Amazonocrinis nigriterrae gen. nov., sp. nov., Atlanticothrix silvestris gen. nov., sp. nov. and Dendronalium phyllosphericum gen. nov., sp. nov., nostocacean cyanobacteria from Brazilian environments.</title>
        <authorList>
            <person name="Alvarenga D.O."/>
            <person name="Andreote A.P.D."/>
            <person name="Branco L.H.Z."/>
            <person name="Delbaje E."/>
            <person name="Cruz R.B."/>
            <person name="Varani A.M."/>
            <person name="Fiore M.F."/>
        </authorList>
    </citation>
    <scope>NUCLEOTIDE SEQUENCE [LARGE SCALE GENOMIC DNA]</scope>
    <source>
        <strain evidence="2 3">CENA67</strain>
    </source>
</reference>
<dbReference type="EMBL" id="JAECZC010000014">
    <property type="protein sequence ID" value="MBH8562566.1"/>
    <property type="molecule type" value="Genomic_DNA"/>
</dbReference>
<dbReference type="Proteomes" id="UP000632766">
    <property type="component" value="Unassembled WGS sequence"/>
</dbReference>
<evidence type="ECO:0000313" key="3">
    <source>
        <dbReference type="Proteomes" id="UP000632766"/>
    </source>
</evidence>
<proteinExistence type="predicted"/>
<keyword evidence="3" id="KW-1185">Reference proteome</keyword>
<name>A0A8J7LAG2_9NOST</name>
<dbReference type="InterPro" id="IPR003779">
    <property type="entry name" value="CMD-like"/>
</dbReference>
<dbReference type="RefSeq" id="WP_198124481.1">
    <property type="nucleotide sequence ID" value="NZ_JAECZC010000014.1"/>
</dbReference>
<sequence>MSQTNHITLEQNSKTAPYKNAVLDDLKLQQALNSINPKFGDFCTRVAGEAWGLPLIDQKTKALITIAIDVVNQDQVGSGSPFAAHVNMALQQGATRAEIEELLLFMCVYAGFNKAAGCFGTLNDIFNSNQ</sequence>
<dbReference type="PANTHER" id="PTHR33570:SF2">
    <property type="entry name" value="CARBOXYMUCONOLACTONE DECARBOXYLASE-LIKE DOMAIN-CONTAINING PROTEIN"/>
    <property type="match status" value="1"/>
</dbReference>
<evidence type="ECO:0000259" key="1">
    <source>
        <dbReference type="Pfam" id="PF02627"/>
    </source>
</evidence>
<dbReference type="Pfam" id="PF02627">
    <property type="entry name" value="CMD"/>
    <property type="match status" value="1"/>
</dbReference>
<gene>
    <name evidence="2" type="ORF">I8748_10315</name>
</gene>
<accession>A0A8J7LAG2</accession>
<comment type="caution">
    <text evidence="2">The sequence shown here is derived from an EMBL/GenBank/DDBJ whole genome shotgun (WGS) entry which is preliminary data.</text>
</comment>
<dbReference type="InterPro" id="IPR029032">
    <property type="entry name" value="AhpD-like"/>
</dbReference>
<protein>
    <submittedName>
        <fullName evidence="2">Carboxymuconolactone decarboxylase family protein</fullName>
    </submittedName>
</protein>
<dbReference type="SUPFAM" id="SSF69118">
    <property type="entry name" value="AhpD-like"/>
    <property type="match status" value="1"/>
</dbReference>
<organism evidence="2 3">
    <name type="scientific">Amazonocrinis nigriterrae CENA67</name>
    <dbReference type="NCBI Taxonomy" id="2794033"/>
    <lineage>
        <taxon>Bacteria</taxon>
        <taxon>Bacillati</taxon>
        <taxon>Cyanobacteriota</taxon>
        <taxon>Cyanophyceae</taxon>
        <taxon>Nostocales</taxon>
        <taxon>Nostocaceae</taxon>
        <taxon>Amazonocrinis</taxon>
        <taxon>Amazonocrinis nigriterrae</taxon>
    </lineage>
</organism>
<feature type="domain" description="Carboxymuconolactone decarboxylase-like" evidence="1">
    <location>
        <begin position="37"/>
        <end position="118"/>
    </location>
</feature>
<dbReference type="PANTHER" id="PTHR33570">
    <property type="entry name" value="4-CARBOXYMUCONOLACTONE DECARBOXYLASE FAMILY PROTEIN"/>
    <property type="match status" value="1"/>
</dbReference>
<dbReference type="GO" id="GO:0051920">
    <property type="term" value="F:peroxiredoxin activity"/>
    <property type="evidence" value="ECO:0007669"/>
    <property type="project" value="InterPro"/>
</dbReference>
<dbReference type="Gene3D" id="1.20.1290.10">
    <property type="entry name" value="AhpD-like"/>
    <property type="match status" value="1"/>
</dbReference>